<dbReference type="PANTHER" id="PTHR48103:SF2">
    <property type="entry name" value="MIDASIN"/>
    <property type="match status" value="1"/>
</dbReference>
<feature type="coiled-coil region" evidence="3">
    <location>
        <begin position="71"/>
        <end position="138"/>
    </location>
</feature>
<dbReference type="GO" id="GO:0030687">
    <property type="term" value="C:preribosome, large subunit precursor"/>
    <property type="evidence" value="ECO:0007669"/>
    <property type="project" value="TreeGrafter"/>
</dbReference>
<organism evidence="4 5">
    <name type="scientific">Trifolium medium</name>
    <dbReference type="NCBI Taxonomy" id="97028"/>
    <lineage>
        <taxon>Eukaryota</taxon>
        <taxon>Viridiplantae</taxon>
        <taxon>Streptophyta</taxon>
        <taxon>Embryophyta</taxon>
        <taxon>Tracheophyta</taxon>
        <taxon>Spermatophyta</taxon>
        <taxon>Magnoliopsida</taxon>
        <taxon>eudicotyledons</taxon>
        <taxon>Gunneridae</taxon>
        <taxon>Pentapetalae</taxon>
        <taxon>rosids</taxon>
        <taxon>fabids</taxon>
        <taxon>Fabales</taxon>
        <taxon>Fabaceae</taxon>
        <taxon>Papilionoideae</taxon>
        <taxon>50 kb inversion clade</taxon>
        <taxon>NPAAA clade</taxon>
        <taxon>Hologalegina</taxon>
        <taxon>IRL clade</taxon>
        <taxon>Trifolieae</taxon>
        <taxon>Trifolium</taxon>
    </lineage>
</organism>
<keyword evidence="5" id="KW-1185">Reference proteome</keyword>
<keyword evidence="2" id="KW-0067">ATP-binding</keyword>
<dbReference type="AlphaFoldDB" id="A0A392LXV2"/>
<dbReference type="GO" id="GO:0000027">
    <property type="term" value="P:ribosomal large subunit assembly"/>
    <property type="evidence" value="ECO:0007669"/>
    <property type="project" value="TreeGrafter"/>
</dbReference>
<evidence type="ECO:0000256" key="3">
    <source>
        <dbReference type="SAM" id="Coils"/>
    </source>
</evidence>
<evidence type="ECO:0000256" key="2">
    <source>
        <dbReference type="ARBA" id="ARBA00022840"/>
    </source>
</evidence>
<gene>
    <name evidence="4" type="ORF">A2U01_0000547</name>
</gene>
<dbReference type="EMBL" id="LXQA010000368">
    <property type="protein sequence ID" value="MCH79791.1"/>
    <property type="molecule type" value="Genomic_DNA"/>
</dbReference>
<dbReference type="GO" id="GO:0005634">
    <property type="term" value="C:nucleus"/>
    <property type="evidence" value="ECO:0007669"/>
    <property type="project" value="TreeGrafter"/>
</dbReference>
<comment type="caution">
    <text evidence="4">The sequence shown here is derived from an EMBL/GenBank/DDBJ whole genome shotgun (WGS) entry which is preliminary data.</text>
</comment>
<dbReference type="GO" id="GO:0005524">
    <property type="term" value="F:ATP binding"/>
    <property type="evidence" value="ECO:0007669"/>
    <property type="project" value="UniProtKB-KW"/>
</dbReference>
<sequence>EESIRLVSTLVASSGHHTLKNSVNKFIVPLLRELYLHSTTTDFNYTIGCAWAHIGALRIHLLLSYNEVDPAMKYYCKYAQLEETISSLELEIQVRKECGYLAGQFLTVEADKRKAERLEKLQAERRKLQRKIVFRSESWKYRKLMNECDEFLKHVAALEVLVGNVEAEDLQQVIDCIHSWQETAMCFVNRLTDEYMAYNDIIQPIQVAVYEMKFGLSLVLSSTLEKEYLRKVGHENINLVMEMIYVLMRFPRAASCKFISVEYDGGLDLHPSYKLDFGTDFYFNMGLMKRLNALSNGVSTDKKVN</sequence>
<name>A0A392LXV2_9FABA</name>
<accession>A0A392LXV2</accession>
<proteinExistence type="predicted"/>
<reference evidence="4 5" key="1">
    <citation type="journal article" date="2018" name="Front. Plant Sci.">
        <title>Red Clover (Trifolium pratense) and Zigzag Clover (T. medium) - A Picture of Genomic Similarities and Differences.</title>
        <authorList>
            <person name="Dluhosova J."/>
            <person name="Istvanek J."/>
            <person name="Nedelnik J."/>
            <person name="Repkova J."/>
        </authorList>
    </citation>
    <scope>NUCLEOTIDE SEQUENCE [LARGE SCALE GENOMIC DNA]</scope>
    <source>
        <strain evidence="5">cv. 10/8</strain>
        <tissue evidence="4">Leaf</tissue>
    </source>
</reference>
<evidence type="ECO:0000313" key="5">
    <source>
        <dbReference type="Proteomes" id="UP000265520"/>
    </source>
</evidence>
<keyword evidence="3" id="KW-0175">Coiled coil</keyword>
<dbReference type="GO" id="GO:0000055">
    <property type="term" value="P:ribosomal large subunit export from nucleus"/>
    <property type="evidence" value="ECO:0007669"/>
    <property type="project" value="TreeGrafter"/>
</dbReference>
<dbReference type="Proteomes" id="UP000265520">
    <property type="component" value="Unassembled WGS sequence"/>
</dbReference>
<protein>
    <submittedName>
        <fullName evidence="4">Midasin</fullName>
    </submittedName>
</protein>
<keyword evidence="1" id="KW-0547">Nucleotide-binding</keyword>
<feature type="non-terminal residue" evidence="4">
    <location>
        <position position="1"/>
    </location>
</feature>
<evidence type="ECO:0000256" key="1">
    <source>
        <dbReference type="ARBA" id="ARBA00022741"/>
    </source>
</evidence>
<evidence type="ECO:0000313" key="4">
    <source>
        <dbReference type="EMBL" id="MCH79791.1"/>
    </source>
</evidence>
<dbReference type="PANTHER" id="PTHR48103">
    <property type="entry name" value="MIDASIN-RELATED"/>
    <property type="match status" value="1"/>
</dbReference>